<keyword evidence="13" id="KW-1185">Reference proteome</keyword>
<keyword evidence="6" id="KW-0812">Transmembrane</keyword>
<dbReference type="NCBIfam" id="TIGR01708">
    <property type="entry name" value="typeII_sec_gspH"/>
    <property type="match status" value="1"/>
</dbReference>
<keyword evidence="7" id="KW-1133">Transmembrane helix</keyword>
<dbReference type="Proteomes" id="UP001202831">
    <property type="component" value="Unassembled WGS sequence"/>
</dbReference>
<dbReference type="NCBIfam" id="TIGR02532">
    <property type="entry name" value="IV_pilin_GFxxxE"/>
    <property type="match status" value="1"/>
</dbReference>
<keyword evidence="8" id="KW-0472">Membrane</keyword>
<dbReference type="SUPFAM" id="SSF54523">
    <property type="entry name" value="Pili subunits"/>
    <property type="match status" value="1"/>
</dbReference>
<dbReference type="Pfam" id="PF07963">
    <property type="entry name" value="N_methyl"/>
    <property type="match status" value="1"/>
</dbReference>
<evidence type="ECO:0000313" key="13">
    <source>
        <dbReference type="Proteomes" id="UP001202831"/>
    </source>
</evidence>
<dbReference type="InterPro" id="IPR012902">
    <property type="entry name" value="N_methyl_site"/>
</dbReference>
<accession>A0ABT0NCF4</accession>
<keyword evidence="5" id="KW-0997">Cell inner membrane</keyword>
<evidence type="ECO:0000256" key="6">
    <source>
        <dbReference type="ARBA" id="ARBA00022692"/>
    </source>
</evidence>
<evidence type="ECO:0000256" key="8">
    <source>
        <dbReference type="ARBA" id="ARBA00023136"/>
    </source>
</evidence>
<evidence type="ECO:0000259" key="11">
    <source>
        <dbReference type="Pfam" id="PF12019"/>
    </source>
</evidence>
<evidence type="ECO:0000256" key="7">
    <source>
        <dbReference type="ARBA" id="ARBA00022989"/>
    </source>
</evidence>
<dbReference type="Gene3D" id="3.55.40.10">
    <property type="entry name" value="minor pseudopilin epsh domain"/>
    <property type="match status" value="1"/>
</dbReference>
<sequence length="195" mass="21948">MQSSRQAGFTLLEVLLVILLMGLAASAVTLSINNAGPEKELERHARQFVATTELVLDEVVMSGQFVGLVVEDHSYEFVLRREGKWVPLEDGRMVSRREFEEPVELSLVVEGLPLVQEDEEETSWFDEPFEEADVGFTKKEKKLDPQVFLFPSGEMSGFELSFLGRDDNNKDIDVLVVANPLGRLTLGREDEYPAN</sequence>
<dbReference type="InterPro" id="IPR002416">
    <property type="entry name" value="T2SS_protein-GspH"/>
</dbReference>
<dbReference type="InterPro" id="IPR045584">
    <property type="entry name" value="Pilin-like"/>
</dbReference>
<name>A0ABT0NCF4_9GAMM</name>
<dbReference type="InterPro" id="IPR049875">
    <property type="entry name" value="TypeII_GspH"/>
</dbReference>
<organism evidence="12 13">
    <name type="scientific">Shewanella corallii</name>
    <dbReference type="NCBI Taxonomy" id="560080"/>
    <lineage>
        <taxon>Bacteria</taxon>
        <taxon>Pseudomonadati</taxon>
        <taxon>Pseudomonadota</taxon>
        <taxon>Gammaproteobacteria</taxon>
        <taxon>Alteromonadales</taxon>
        <taxon>Shewanellaceae</taxon>
        <taxon>Shewanella</taxon>
    </lineage>
</organism>
<protein>
    <recommendedName>
        <fullName evidence="2">Type II secretion system protein H</fullName>
    </recommendedName>
    <alternativeName>
        <fullName evidence="10">General secretion pathway protein H</fullName>
    </alternativeName>
</protein>
<evidence type="ECO:0000256" key="4">
    <source>
        <dbReference type="ARBA" id="ARBA00022481"/>
    </source>
</evidence>
<dbReference type="InterPro" id="IPR022346">
    <property type="entry name" value="T2SS_GspH"/>
</dbReference>
<dbReference type="Pfam" id="PF12019">
    <property type="entry name" value="GspH"/>
    <property type="match status" value="1"/>
</dbReference>
<keyword evidence="3" id="KW-1003">Cell membrane</keyword>
<dbReference type="PRINTS" id="PR00885">
    <property type="entry name" value="BCTERIALGSPH"/>
</dbReference>
<dbReference type="PROSITE" id="PS00409">
    <property type="entry name" value="PROKAR_NTER_METHYL"/>
    <property type="match status" value="1"/>
</dbReference>
<comment type="caution">
    <text evidence="12">The sequence shown here is derived from an EMBL/GenBank/DDBJ whole genome shotgun (WGS) entry which is preliminary data.</text>
</comment>
<evidence type="ECO:0000256" key="2">
    <source>
        <dbReference type="ARBA" id="ARBA00021549"/>
    </source>
</evidence>
<evidence type="ECO:0000256" key="9">
    <source>
        <dbReference type="ARBA" id="ARBA00025772"/>
    </source>
</evidence>
<comment type="subcellular location">
    <subcellularLocation>
        <location evidence="1">Cell inner membrane</location>
        <topology evidence="1">Single-pass membrane protein</topology>
    </subcellularLocation>
</comment>
<comment type="similarity">
    <text evidence="9">Belongs to the GSP H family.</text>
</comment>
<keyword evidence="4" id="KW-0488">Methylation</keyword>
<evidence type="ECO:0000256" key="5">
    <source>
        <dbReference type="ARBA" id="ARBA00022519"/>
    </source>
</evidence>
<gene>
    <name evidence="12" type="primary">gspH</name>
    <name evidence="12" type="ORF">L2725_20725</name>
</gene>
<evidence type="ECO:0000256" key="10">
    <source>
        <dbReference type="ARBA" id="ARBA00030775"/>
    </source>
</evidence>
<feature type="domain" description="General secretion pathway GspH" evidence="11">
    <location>
        <begin position="45"/>
        <end position="175"/>
    </location>
</feature>
<evidence type="ECO:0000256" key="3">
    <source>
        <dbReference type="ARBA" id="ARBA00022475"/>
    </source>
</evidence>
<evidence type="ECO:0000256" key="1">
    <source>
        <dbReference type="ARBA" id="ARBA00004377"/>
    </source>
</evidence>
<dbReference type="RefSeq" id="WP_115139078.1">
    <property type="nucleotide sequence ID" value="NZ_JAKIKT010000011.1"/>
</dbReference>
<dbReference type="EMBL" id="JAKIKT010000011">
    <property type="protein sequence ID" value="MCL2916168.1"/>
    <property type="molecule type" value="Genomic_DNA"/>
</dbReference>
<proteinExistence type="inferred from homology"/>
<reference evidence="12 13" key="1">
    <citation type="submission" date="2022-01" db="EMBL/GenBank/DDBJ databases">
        <title>Whole genome-based taxonomy of the Shewanellaceae.</title>
        <authorList>
            <person name="Martin-Rodriguez A.J."/>
        </authorList>
    </citation>
    <scope>NUCLEOTIDE SEQUENCE [LARGE SCALE GENOMIC DNA]</scope>
    <source>
        <strain evidence="12 13">DSM 21332</strain>
    </source>
</reference>
<evidence type="ECO:0000313" key="12">
    <source>
        <dbReference type="EMBL" id="MCL2916168.1"/>
    </source>
</evidence>